<evidence type="ECO:0000313" key="1">
    <source>
        <dbReference type="EMBL" id="BDQ32539.1"/>
    </source>
</evidence>
<name>A0ABM8AME2_9BACT</name>
<dbReference type="SUPFAM" id="SSF53649">
    <property type="entry name" value="Alkaline phosphatase-like"/>
    <property type="match status" value="1"/>
</dbReference>
<dbReference type="InterPro" id="IPR002591">
    <property type="entry name" value="Phosphodiest/P_Trfase"/>
</dbReference>
<protein>
    <submittedName>
        <fullName evidence="1">Phosphodiesterase</fullName>
    </submittedName>
</protein>
<dbReference type="Pfam" id="PF01663">
    <property type="entry name" value="Phosphodiest"/>
    <property type="match status" value="1"/>
</dbReference>
<dbReference type="InterPro" id="IPR017850">
    <property type="entry name" value="Alkaline_phosphatase_core_sf"/>
</dbReference>
<dbReference type="Proteomes" id="UP001061361">
    <property type="component" value="Chromosome"/>
</dbReference>
<sequence length="432" mass="48663">MSLLLDSVPRKRLVVLGLDGLPLDLARTLGASLPNLGRIARNATTVRAEIPELSPVNWTAFFTGNGPERHGVFGFSRIDPETYALRITDFEDVACPTVFDRLGENGLVSRFVNLPNTYPVRPFRGMGVSGFVSHDMEQAAYPPFLCGKLLEAGYKLEADTNRGRADLDYLLSELRNTLSSRLSALDMLWPDLGWDLFVHVFTETDRLFHFFMDAVVHPGHPHHLDCMRFLADWDVALGRFLARYDALPDPKRLLVMADHGFTEIRTEVCLNTWLRKQGLLFFGGQPADEWDMSMISAESKAFALDPGRIYIHARDRFRRGQVLNRDMQALTVQIAERLARLTYENEPVMEAVHLGCDIYPGATSDQVPDIVCQPRPGFDLKAKSDRNDIFGLHGRTGTHTVNGAIFIDTLGTRPDRMRDIGRTILHHFAITE</sequence>
<gene>
    <name evidence="1" type="ORF">JCM14722_00810</name>
</gene>
<keyword evidence="2" id="KW-1185">Reference proteome</keyword>
<dbReference type="EMBL" id="AP026708">
    <property type="protein sequence ID" value="BDQ32539.1"/>
    <property type="molecule type" value="Genomic_DNA"/>
</dbReference>
<organism evidence="1 2">
    <name type="scientific">Pseudodesulfovibrio portus</name>
    <dbReference type="NCBI Taxonomy" id="231439"/>
    <lineage>
        <taxon>Bacteria</taxon>
        <taxon>Pseudomonadati</taxon>
        <taxon>Thermodesulfobacteriota</taxon>
        <taxon>Desulfovibrionia</taxon>
        <taxon>Desulfovibrionales</taxon>
        <taxon>Desulfovibrionaceae</taxon>
    </lineage>
</organism>
<reference evidence="1" key="1">
    <citation type="submission" date="2022-08" db="EMBL/GenBank/DDBJ databases">
        <title>Genome Sequence of the sulphate-reducing bacterium, Pseudodesulfovibrio portus JCM14722.</title>
        <authorList>
            <person name="Kondo R."/>
            <person name="Kataoka T."/>
        </authorList>
    </citation>
    <scope>NUCLEOTIDE SEQUENCE</scope>
    <source>
        <strain evidence="1">JCM 14722</strain>
    </source>
</reference>
<dbReference type="Gene3D" id="3.40.720.10">
    <property type="entry name" value="Alkaline Phosphatase, subunit A"/>
    <property type="match status" value="1"/>
</dbReference>
<proteinExistence type="predicted"/>
<evidence type="ECO:0000313" key="2">
    <source>
        <dbReference type="Proteomes" id="UP001061361"/>
    </source>
</evidence>
<dbReference type="RefSeq" id="WP_264982610.1">
    <property type="nucleotide sequence ID" value="NZ_AP026708.1"/>
</dbReference>
<accession>A0ABM8AME2</accession>